<gene>
    <name evidence="1" type="ORF">C8Q71DRAFT_324005</name>
</gene>
<dbReference type="Proteomes" id="UP000814176">
    <property type="component" value="Unassembled WGS sequence"/>
</dbReference>
<comment type="caution">
    <text evidence="1">The sequence shown here is derived from an EMBL/GenBank/DDBJ whole genome shotgun (WGS) entry which is preliminary data.</text>
</comment>
<name>A0ABQ8K2B6_9APHY</name>
<keyword evidence="2" id="KW-1185">Reference proteome</keyword>
<evidence type="ECO:0000313" key="2">
    <source>
        <dbReference type="Proteomes" id="UP000814176"/>
    </source>
</evidence>
<dbReference type="RefSeq" id="XP_047774099.1">
    <property type="nucleotide sequence ID" value="XM_047917822.1"/>
</dbReference>
<reference evidence="1 2" key="1">
    <citation type="journal article" date="2021" name="Environ. Microbiol.">
        <title>Gene family expansions and transcriptome signatures uncover fungal adaptations to wood decay.</title>
        <authorList>
            <person name="Hage H."/>
            <person name="Miyauchi S."/>
            <person name="Viragh M."/>
            <person name="Drula E."/>
            <person name="Min B."/>
            <person name="Chaduli D."/>
            <person name="Navarro D."/>
            <person name="Favel A."/>
            <person name="Norest M."/>
            <person name="Lesage-Meessen L."/>
            <person name="Balint B."/>
            <person name="Merenyi Z."/>
            <person name="de Eugenio L."/>
            <person name="Morin E."/>
            <person name="Martinez A.T."/>
            <person name="Baldrian P."/>
            <person name="Stursova M."/>
            <person name="Martinez M.J."/>
            <person name="Novotny C."/>
            <person name="Magnuson J.K."/>
            <person name="Spatafora J.W."/>
            <person name="Maurice S."/>
            <person name="Pangilinan J."/>
            <person name="Andreopoulos W."/>
            <person name="LaButti K."/>
            <person name="Hundley H."/>
            <person name="Na H."/>
            <person name="Kuo A."/>
            <person name="Barry K."/>
            <person name="Lipzen A."/>
            <person name="Henrissat B."/>
            <person name="Riley R."/>
            <person name="Ahrendt S."/>
            <person name="Nagy L.G."/>
            <person name="Grigoriev I.V."/>
            <person name="Martin F."/>
            <person name="Rosso M.N."/>
        </authorList>
    </citation>
    <scope>NUCLEOTIDE SEQUENCE [LARGE SCALE GENOMIC DNA]</scope>
    <source>
        <strain evidence="1 2">CIRM-BRFM 1785</strain>
    </source>
</reference>
<evidence type="ECO:0000313" key="1">
    <source>
        <dbReference type="EMBL" id="KAH9830838.1"/>
    </source>
</evidence>
<accession>A0ABQ8K2B6</accession>
<sequence>MFQLTFITTIPMATVKQAATTLIVLMGPGGAAFHLIRLIPGDRVPISMCISAWQISWSRALFRLSSRVISMVAQGLRLRMHRSMHSFLTVPGLHGYRYGGSASVSVSWRELHTQS</sequence>
<organism evidence="1 2">
    <name type="scientific">Rhodofomes roseus</name>
    <dbReference type="NCBI Taxonomy" id="34475"/>
    <lineage>
        <taxon>Eukaryota</taxon>
        <taxon>Fungi</taxon>
        <taxon>Dikarya</taxon>
        <taxon>Basidiomycota</taxon>
        <taxon>Agaricomycotina</taxon>
        <taxon>Agaricomycetes</taxon>
        <taxon>Polyporales</taxon>
        <taxon>Rhodofomes</taxon>
    </lineage>
</organism>
<proteinExistence type="predicted"/>
<dbReference type="GeneID" id="71998554"/>
<protein>
    <submittedName>
        <fullName evidence="1">Uncharacterized protein</fullName>
    </submittedName>
</protein>
<dbReference type="EMBL" id="JADCUA010000029">
    <property type="protein sequence ID" value="KAH9830838.1"/>
    <property type="molecule type" value="Genomic_DNA"/>
</dbReference>